<evidence type="ECO:0008006" key="9">
    <source>
        <dbReference type="Google" id="ProtNLM"/>
    </source>
</evidence>
<feature type="transmembrane region" description="Helical" evidence="6">
    <location>
        <begin position="194"/>
        <end position="213"/>
    </location>
</feature>
<feature type="transmembrane region" description="Helical" evidence="6">
    <location>
        <begin position="383"/>
        <end position="404"/>
    </location>
</feature>
<feature type="transmembrane region" description="Helical" evidence="6">
    <location>
        <begin position="225"/>
        <end position="249"/>
    </location>
</feature>
<dbReference type="AlphaFoldDB" id="A0A0D2BU46"/>
<keyword evidence="3 6" id="KW-1133">Transmembrane helix</keyword>
<feature type="transmembrane region" description="Helical" evidence="6">
    <location>
        <begin position="411"/>
        <end position="428"/>
    </location>
</feature>
<dbReference type="PANTHER" id="PTHR23501:SF200">
    <property type="entry name" value="TRANSPORTER, PUTATIVE (AFU_ORTHOLOGUE AFUA_3G01360)-RELATED"/>
    <property type="match status" value="1"/>
</dbReference>
<feature type="transmembrane region" description="Helical" evidence="6">
    <location>
        <begin position="137"/>
        <end position="156"/>
    </location>
</feature>
<organism evidence="7 8">
    <name type="scientific">Exophiala xenobiotica</name>
    <dbReference type="NCBI Taxonomy" id="348802"/>
    <lineage>
        <taxon>Eukaryota</taxon>
        <taxon>Fungi</taxon>
        <taxon>Dikarya</taxon>
        <taxon>Ascomycota</taxon>
        <taxon>Pezizomycotina</taxon>
        <taxon>Eurotiomycetes</taxon>
        <taxon>Chaetothyriomycetidae</taxon>
        <taxon>Chaetothyriales</taxon>
        <taxon>Herpotrichiellaceae</taxon>
        <taxon>Exophiala</taxon>
    </lineage>
</organism>
<feature type="transmembrane region" description="Helical" evidence="6">
    <location>
        <begin position="307"/>
        <end position="331"/>
    </location>
</feature>
<evidence type="ECO:0000256" key="6">
    <source>
        <dbReference type="SAM" id="Phobius"/>
    </source>
</evidence>
<dbReference type="GO" id="GO:0005886">
    <property type="term" value="C:plasma membrane"/>
    <property type="evidence" value="ECO:0007669"/>
    <property type="project" value="TreeGrafter"/>
</dbReference>
<dbReference type="Proteomes" id="UP000054342">
    <property type="component" value="Unassembled WGS sequence"/>
</dbReference>
<dbReference type="PANTHER" id="PTHR23501">
    <property type="entry name" value="MAJOR FACILITATOR SUPERFAMILY"/>
    <property type="match status" value="1"/>
</dbReference>
<feature type="region of interest" description="Disordered" evidence="5">
    <location>
        <begin position="586"/>
        <end position="616"/>
    </location>
</feature>
<reference evidence="7 8" key="1">
    <citation type="submission" date="2015-01" db="EMBL/GenBank/DDBJ databases">
        <title>The Genome Sequence of Exophiala xenobiotica CBS118157.</title>
        <authorList>
            <consortium name="The Broad Institute Genomics Platform"/>
            <person name="Cuomo C."/>
            <person name="de Hoog S."/>
            <person name="Gorbushina A."/>
            <person name="Stielow B."/>
            <person name="Teixiera M."/>
            <person name="Abouelleil A."/>
            <person name="Chapman S.B."/>
            <person name="Priest M."/>
            <person name="Young S.K."/>
            <person name="Wortman J."/>
            <person name="Nusbaum C."/>
            <person name="Birren B."/>
        </authorList>
    </citation>
    <scope>NUCLEOTIDE SEQUENCE [LARGE SCALE GENOMIC DNA]</scope>
    <source>
        <strain evidence="7 8">CBS 118157</strain>
    </source>
</reference>
<keyword evidence="4 6" id="KW-0472">Membrane</keyword>
<evidence type="ECO:0000313" key="7">
    <source>
        <dbReference type="EMBL" id="KIW55986.1"/>
    </source>
</evidence>
<comment type="subcellular location">
    <subcellularLocation>
        <location evidence="1">Membrane</location>
        <topology evidence="1">Multi-pass membrane protein</topology>
    </subcellularLocation>
</comment>
<evidence type="ECO:0000313" key="8">
    <source>
        <dbReference type="Proteomes" id="UP000054342"/>
    </source>
</evidence>
<dbReference type="Pfam" id="PF07690">
    <property type="entry name" value="MFS_1"/>
    <property type="match status" value="1"/>
</dbReference>
<dbReference type="Gene3D" id="1.20.1250.20">
    <property type="entry name" value="MFS general substrate transporter like domains"/>
    <property type="match status" value="2"/>
</dbReference>
<dbReference type="RefSeq" id="XP_013316570.1">
    <property type="nucleotide sequence ID" value="XM_013461116.1"/>
</dbReference>
<evidence type="ECO:0000256" key="1">
    <source>
        <dbReference type="ARBA" id="ARBA00004141"/>
    </source>
</evidence>
<feature type="transmembrane region" description="Helical" evidence="6">
    <location>
        <begin position="448"/>
        <end position="467"/>
    </location>
</feature>
<feature type="transmembrane region" description="Helical" evidence="6">
    <location>
        <begin position="70"/>
        <end position="85"/>
    </location>
</feature>
<evidence type="ECO:0000256" key="3">
    <source>
        <dbReference type="ARBA" id="ARBA00022989"/>
    </source>
</evidence>
<keyword evidence="2 6" id="KW-0812">Transmembrane</keyword>
<feature type="compositionally biased region" description="Basic and acidic residues" evidence="5">
    <location>
        <begin position="20"/>
        <end position="31"/>
    </location>
</feature>
<dbReference type="OrthoDB" id="2241241at2759"/>
<dbReference type="EMBL" id="KN847319">
    <property type="protein sequence ID" value="KIW55986.1"/>
    <property type="molecule type" value="Genomic_DNA"/>
</dbReference>
<accession>A0A0D2BU46</accession>
<name>A0A0D2BU46_9EURO</name>
<dbReference type="InterPro" id="IPR036259">
    <property type="entry name" value="MFS_trans_sf"/>
</dbReference>
<dbReference type="GO" id="GO:0015343">
    <property type="term" value="F:siderophore-iron transmembrane transporter activity"/>
    <property type="evidence" value="ECO:0007669"/>
    <property type="project" value="TreeGrafter"/>
</dbReference>
<protein>
    <recommendedName>
        <fullName evidence="9">Major facilitator superfamily (MFS) profile domain-containing protein</fullName>
    </recommendedName>
</protein>
<proteinExistence type="predicted"/>
<feature type="transmembrane region" description="Helical" evidence="6">
    <location>
        <begin position="343"/>
        <end position="363"/>
    </location>
</feature>
<feature type="transmembrane region" description="Helical" evidence="6">
    <location>
        <begin position="105"/>
        <end position="125"/>
    </location>
</feature>
<dbReference type="InterPro" id="IPR011701">
    <property type="entry name" value="MFS"/>
</dbReference>
<feature type="transmembrane region" description="Helical" evidence="6">
    <location>
        <begin position="270"/>
        <end position="295"/>
    </location>
</feature>
<dbReference type="GeneID" id="25326597"/>
<feature type="region of interest" description="Disordered" evidence="5">
    <location>
        <begin position="1"/>
        <end position="31"/>
    </location>
</feature>
<sequence length="616" mass="66174">MDAVTVVDHHHAPSSQQESDDGRHAATDGGYQHDDLETAKQSVIVTDSTLTSGTARAEAMQLVWGRHGRLIVWLGISMMLIVYQFDNALLYNYRNYAASAFNNVAGLGTLAVAGNIVFAVAKPPIAKISNVIGRPETYVFCILCYLLGYILCASSSSFGVYAGGFVFANLGQTGVNILNDIIIADITSMRSRAFAIGISFFPFLITPWISGFIVEDVVEPGGIGWRWGIGMFAIIMPVAAIALIGPLLYYQRRAKRMSVVLTQKMTLRDFCSQIDLGGTFLLAAGFSMFLIPFSLAGTTPRRWNTGYIIALIVLGACTLCGLILYEIFVAAHPILPARYFRNASIVICCSLGFLDNLGFQATHTYLYTWATTVHNMGPRDATFLNYTNGVWQCLIGIIAGAIMYKTRRYKWLMVIGTAVKLLGFGMMIRLRGANNSWAELFVVQSIQGWGSGIIEIGIIVGAQVVVPHTEMAQVTALVLLCAFVGAAIGNAIAGGIYSDTFKDALRNHLGAGATDSVVNAVFESITSATIPAEGTLQRKAVNLAYSDVLRNITYAALGTSAICLVIAFLLPNLQLRDGQSLVSSGSADVHEASAETADDGRAKGNEAGGEIQATKT</sequence>
<dbReference type="HOGENOM" id="CLU_012970_2_2_1"/>
<dbReference type="SUPFAM" id="SSF103473">
    <property type="entry name" value="MFS general substrate transporter"/>
    <property type="match status" value="1"/>
</dbReference>
<feature type="compositionally biased region" description="Basic and acidic residues" evidence="5">
    <location>
        <begin position="588"/>
        <end position="604"/>
    </location>
</feature>
<feature type="transmembrane region" description="Helical" evidence="6">
    <location>
        <begin position="474"/>
        <end position="497"/>
    </location>
</feature>
<gene>
    <name evidence="7" type="ORF">PV05_04689</name>
</gene>
<feature type="transmembrane region" description="Helical" evidence="6">
    <location>
        <begin position="552"/>
        <end position="570"/>
    </location>
</feature>
<evidence type="ECO:0000256" key="5">
    <source>
        <dbReference type="SAM" id="MobiDB-lite"/>
    </source>
</evidence>
<keyword evidence="8" id="KW-1185">Reference proteome</keyword>
<evidence type="ECO:0000256" key="4">
    <source>
        <dbReference type="ARBA" id="ARBA00023136"/>
    </source>
</evidence>
<evidence type="ECO:0000256" key="2">
    <source>
        <dbReference type="ARBA" id="ARBA00022692"/>
    </source>
</evidence>